<accession>A0A495DMH7</accession>
<comment type="caution">
    <text evidence="2">The sequence shown here is derived from an EMBL/GenBank/DDBJ whole genome shotgun (WGS) entry which is preliminary data.</text>
</comment>
<protein>
    <submittedName>
        <fullName evidence="2">Uncharacterized protein YecT (DUF1311 family)</fullName>
    </submittedName>
</protein>
<organism evidence="2 3">
    <name type="scientific">Maricaulis maris</name>
    <dbReference type="NCBI Taxonomy" id="74318"/>
    <lineage>
        <taxon>Bacteria</taxon>
        <taxon>Pseudomonadati</taxon>
        <taxon>Pseudomonadota</taxon>
        <taxon>Alphaproteobacteria</taxon>
        <taxon>Maricaulales</taxon>
        <taxon>Maricaulaceae</taxon>
        <taxon>Maricaulis</taxon>
    </lineage>
</organism>
<dbReference type="Gene3D" id="1.20.1270.180">
    <property type="match status" value="1"/>
</dbReference>
<proteinExistence type="predicted"/>
<gene>
    <name evidence="2" type="ORF">C7435_0556</name>
</gene>
<dbReference type="Pfam" id="PF07007">
    <property type="entry name" value="LprI"/>
    <property type="match status" value="1"/>
</dbReference>
<dbReference type="Proteomes" id="UP000273675">
    <property type="component" value="Unassembled WGS sequence"/>
</dbReference>
<dbReference type="OrthoDB" id="7340239at2"/>
<name>A0A495DMH7_9PROT</name>
<feature type="domain" description="Lysozyme inhibitor LprI-like N-terminal" evidence="1">
    <location>
        <begin position="28"/>
        <end position="129"/>
    </location>
</feature>
<evidence type="ECO:0000313" key="3">
    <source>
        <dbReference type="Proteomes" id="UP000273675"/>
    </source>
</evidence>
<evidence type="ECO:0000259" key="1">
    <source>
        <dbReference type="Pfam" id="PF07007"/>
    </source>
</evidence>
<dbReference type="InterPro" id="IPR009739">
    <property type="entry name" value="LprI-like_N"/>
</dbReference>
<dbReference type="AlphaFoldDB" id="A0A495DMH7"/>
<reference evidence="2 3" key="1">
    <citation type="submission" date="2018-10" db="EMBL/GenBank/DDBJ databases">
        <title>Genomic Encyclopedia of Type Strains, Phase IV (KMG-IV): sequencing the most valuable type-strain genomes for metagenomic binning, comparative biology and taxonomic classification.</title>
        <authorList>
            <person name="Goeker M."/>
        </authorList>
    </citation>
    <scope>NUCLEOTIDE SEQUENCE [LARGE SCALE GENOMIC DNA]</scope>
    <source>
        <strain evidence="2 3">DSM 4734</strain>
    </source>
</reference>
<dbReference type="EMBL" id="RBIM01000001">
    <property type="protein sequence ID" value="RKR04112.1"/>
    <property type="molecule type" value="Genomic_DNA"/>
</dbReference>
<evidence type="ECO:0000313" key="2">
    <source>
        <dbReference type="EMBL" id="RKR04112.1"/>
    </source>
</evidence>
<sequence>MLVIAGLFVAALAGQDLAFPAPRPAVECSEHLTDWRARRNCLRDLLGTAEDGLETATDAAREEADEIDADSAGRFGARRALDAAQTAWTVYRDAECTRRAAAMFLSEESREEITLDCQIDLTRARARELAER</sequence>
<dbReference type="RefSeq" id="WP_121209923.1">
    <property type="nucleotide sequence ID" value="NZ_RBIM01000001.1"/>
</dbReference>